<dbReference type="InterPro" id="IPR004839">
    <property type="entry name" value="Aminotransferase_I/II_large"/>
</dbReference>
<protein>
    <recommendedName>
        <fullName evidence="2">cysteine-S-conjugate beta-lyase</fullName>
        <ecNumber evidence="2">4.4.1.13</ecNumber>
    </recommendedName>
</protein>
<gene>
    <name evidence="7" type="ORF">SAMN05192551_105101</name>
</gene>
<feature type="domain" description="Aminotransferase class I/classII large" evidence="6">
    <location>
        <begin position="37"/>
        <end position="379"/>
    </location>
</feature>
<dbReference type="EMBL" id="FOQA01000005">
    <property type="protein sequence ID" value="SFI00912.1"/>
    <property type="molecule type" value="Genomic_DNA"/>
</dbReference>
<dbReference type="AlphaFoldDB" id="A0A1I3EPP9"/>
<dbReference type="GO" id="GO:0030170">
    <property type="term" value="F:pyridoxal phosphate binding"/>
    <property type="evidence" value="ECO:0007669"/>
    <property type="project" value="InterPro"/>
</dbReference>
<comment type="cofactor">
    <cofactor evidence="1">
        <name>pyridoxal 5'-phosphate</name>
        <dbReference type="ChEBI" id="CHEBI:597326"/>
    </cofactor>
</comment>
<evidence type="ECO:0000313" key="8">
    <source>
        <dbReference type="Proteomes" id="UP000199287"/>
    </source>
</evidence>
<dbReference type="STRING" id="69895.SAMN05192551_105101"/>
<accession>A0A1I3EPP9</accession>
<dbReference type="Pfam" id="PF00155">
    <property type="entry name" value="Aminotran_1_2"/>
    <property type="match status" value="1"/>
</dbReference>
<dbReference type="NCBIfam" id="TIGR04350">
    <property type="entry name" value="C_S_lyase_PatB"/>
    <property type="match status" value="1"/>
</dbReference>
<dbReference type="EC" id="4.4.1.13" evidence="2"/>
<keyword evidence="8" id="KW-1185">Reference proteome</keyword>
<dbReference type="Gene3D" id="3.40.640.10">
    <property type="entry name" value="Type I PLP-dependent aspartate aminotransferase-like (Major domain)"/>
    <property type="match status" value="1"/>
</dbReference>
<dbReference type="InterPro" id="IPR051798">
    <property type="entry name" value="Class-II_PLP-Dep_Aminotrans"/>
</dbReference>
<dbReference type="InterPro" id="IPR027619">
    <property type="entry name" value="C-S_lyase_PatB-like"/>
</dbReference>
<dbReference type="GO" id="GO:0047804">
    <property type="term" value="F:cysteine-S-conjugate beta-lyase activity"/>
    <property type="evidence" value="ECO:0007669"/>
    <property type="project" value="UniProtKB-EC"/>
</dbReference>
<dbReference type="PANTHER" id="PTHR43525">
    <property type="entry name" value="PROTEIN MALY"/>
    <property type="match status" value="1"/>
</dbReference>
<evidence type="ECO:0000256" key="3">
    <source>
        <dbReference type="ARBA" id="ARBA00022898"/>
    </source>
</evidence>
<dbReference type="PANTHER" id="PTHR43525:SF1">
    <property type="entry name" value="PROTEIN MALY"/>
    <property type="match status" value="1"/>
</dbReference>
<name>A0A1I3EPP9_9FIRM</name>
<dbReference type="InterPro" id="IPR015422">
    <property type="entry name" value="PyrdxlP-dep_Trfase_small"/>
</dbReference>
<evidence type="ECO:0000256" key="5">
    <source>
        <dbReference type="ARBA" id="ARBA00037974"/>
    </source>
</evidence>
<organism evidence="7 8">
    <name type="scientific">Tindallia magadiensis</name>
    <dbReference type="NCBI Taxonomy" id="69895"/>
    <lineage>
        <taxon>Bacteria</taxon>
        <taxon>Bacillati</taxon>
        <taxon>Bacillota</taxon>
        <taxon>Clostridia</taxon>
        <taxon>Peptostreptococcales</taxon>
        <taxon>Tindalliaceae</taxon>
        <taxon>Tindallia</taxon>
    </lineage>
</organism>
<evidence type="ECO:0000256" key="4">
    <source>
        <dbReference type="ARBA" id="ARBA00023239"/>
    </source>
</evidence>
<keyword evidence="3" id="KW-0663">Pyridoxal phosphate</keyword>
<evidence type="ECO:0000259" key="6">
    <source>
        <dbReference type="Pfam" id="PF00155"/>
    </source>
</evidence>
<dbReference type="InterPro" id="IPR015421">
    <property type="entry name" value="PyrdxlP-dep_Trfase_major"/>
</dbReference>
<evidence type="ECO:0000256" key="2">
    <source>
        <dbReference type="ARBA" id="ARBA00012224"/>
    </source>
</evidence>
<evidence type="ECO:0000256" key="1">
    <source>
        <dbReference type="ARBA" id="ARBA00001933"/>
    </source>
</evidence>
<dbReference type="InterPro" id="IPR015424">
    <property type="entry name" value="PyrdxlP-dep_Trfase"/>
</dbReference>
<dbReference type="Proteomes" id="UP000199287">
    <property type="component" value="Unassembled WGS sequence"/>
</dbReference>
<sequence>METFDHIIDRKHQLSAKYDELEKKFGRKDLLPMWVADMDFQVAPEIWKAVEKRGKEKIYGYTSRPDTYWDAAIRWYQRRYAVTLEQQDLIHSPGVVTSLNVIIRELTNEGDKIIIQTPVYPPFYDAVRKNQRVLVENPLLEENGQYHIHFEELEKQAEEASMLILCNPHNPVGRVWTKEELERIGDICRRHQVIILADEIHGDLVFGDRMYTPMASLSKEIQEITITCFSATKSFNLAGLQASFIHAPQAKYHQPIQEFFTIMELQRNDCFSVVAVEAAFNHGEEWLNKMLAYVEENMAYVEKYCRENIPELKANLPEGTYLQWINCKGLGLKDDALKKLMIDEAKVALNMGVDYGATGTGYVRLNLACPRSIVEKVMKNIEEAVKKRR</sequence>
<dbReference type="SUPFAM" id="SSF53383">
    <property type="entry name" value="PLP-dependent transferases"/>
    <property type="match status" value="1"/>
</dbReference>
<dbReference type="Gene3D" id="3.90.1150.10">
    <property type="entry name" value="Aspartate Aminotransferase, domain 1"/>
    <property type="match status" value="1"/>
</dbReference>
<reference evidence="8" key="1">
    <citation type="submission" date="2016-10" db="EMBL/GenBank/DDBJ databases">
        <authorList>
            <person name="Varghese N."/>
            <person name="Submissions S."/>
        </authorList>
    </citation>
    <scope>NUCLEOTIDE SEQUENCE [LARGE SCALE GENOMIC DNA]</scope>
    <source>
        <strain evidence="8">Z-7934</strain>
    </source>
</reference>
<dbReference type="CDD" id="cd00609">
    <property type="entry name" value="AAT_like"/>
    <property type="match status" value="1"/>
</dbReference>
<dbReference type="RefSeq" id="WP_177208866.1">
    <property type="nucleotide sequence ID" value="NZ_FOQA01000005.1"/>
</dbReference>
<evidence type="ECO:0000313" key="7">
    <source>
        <dbReference type="EMBL" id="SFI00912.1"/>
    </source>
</evidence>
<keyword evidence="4 7" id="KW-0456">Lyase</keyword>
<proteinExistence type="inferred from homology"/>
<comment type="similarity">
    <text evidence="5">Belongs to the class-II pyridoxal-phosphate-dependent aminotransferase family. MalY/PatB cystathionine beta-lyase subfamily.</text>
</comment>